<evidence type="ECO:0000313" key="4">
    <source>
        <dbReference type="EMBL" id="TKA98450.1"/>
    </source>
</evidence>
<dbReference type="RefSeq" id="WP_136790854.1">
    <property type="nucleotide sequence ID" value="NZ_SWAU01000002.1"/>
</dbReference>
<dbReference type="EMBL" id="SWAU01000002">
    <property type="protein sequence ID" value="TKA98450.1"/>
    <property type="molecule type" value="Genomic_DNA"/>
</dbReference>
<dbReference type="PRINTS" id="PR00081">
    <property type="entry name" value="GDHRDH"/>
</dbReference>
<gene>
    <name evidence="4" type="ORF">FAZ78_00615</name>
</gene>
<dbReference type="InterPro" id="IPR036291">
    <property type="entry name" value="NAD(P)-bd_dom_sf"/>
</dbReference>
<dbReference type="PROSITE" id="PS00061">
    <property type="entry name" value="ADH_SHORT"/>
    <property type="match status" value="1"/>
</dbReference>
<dbReference type="PANTHER" id="PTHR42760:SF133">
    <property type="entry name" value="3-OXOACYL-[ACYL-CARRIER-PROTEIN] REDUCTASE"/>
    <property type="match status" value="1"/>
</dbReference>
<dbReference type="AlphaFoldDB" id="A0A4U0YZT2"/>
<proteinExistence type="inferred from homology"/>
<dbReference type="PANTHER" id="PTHR42760">
    <property type="entry name" value="SHORT-CHAIN DEHYDROGENASES/REDUCTASES FAMILY MEMBER"/>
    <property type="match status" value="1"/>
</dbReference>
<comment type="caution">
    <text evidence="4">The sequence shown here is derived from an EMBL/GenBank/DDBJ whole genome shotgun (WGS) entry which is preliminary data.</text>
</comment>
<accession>A0A4U0YZT2</accession>
<evidence type="ECO:0000256" key="1">
    <source>
        <dbReference type="ARBA" id="ARBA00006484"/>
    </source>
</evidence>
<evidence type="ECO:0000256" key="2">
    <source>
        <dbReference type="ARBA" id="ARBA00023002"/>
    </source>
</evidence>
<dbReference type="FunFam" id="3.40.50.720:FF:000173">
    <property type="entry name" value="3-oxoacyl-[acyl-carrier protein] reductase"/>
    <property type="match status" value="1"/>
</dbReference>
<sequence length="254" mass="26519">MSAVFDLSGKVAIVTGAGRGLGAAMARALAAAGAVVTLTGRSAEPLDQVALAIREAGGQADCELCDVTRRADIDALVARVEQRHDRVDILVNNAGIAARSAFVDVTDGDWAAMVETHMTGPFMACRAVLPGMIARKAGKIINTVSVLGELGRPWVVPYASTKGGLRMLTRALATEVAGANVQVNGIGPGYFLTGMNEAIVQDPALYEDRVARVPARRWGEPDELGGTVIYLASKASDYMSGQILYLDGGLSASF</sequence>
<dbReference type="GO" id="GO:0006633">
    <property type="term" value="P:fatty acid biosynthetic process"/>
    <property type="evidence" value="ECO:0007669"/>
    <property type="project" value="TreeGrafter"/>
</dbReference>
<evidence type="ECO:0000256" key="3">
    <source>
        <dbReference type="RuleBase" id="RU000363"/>
    </source>
</evidence>
<dbReference type="InterPro" id="IPR002347">
    <property type="entry name" value="SDR_fam"/>
</dbReference>
<protein>
    <submittedName>
        <fullName evidence="4">SDR family oxidoreductase</fullName>
    </submittedName>
</protein>
<reference evidence="4 5" key="1">
    <citation type="submission" date="2019-04" db="EMBL/GenBank/DDBJ databases">
        <title>Crypto-aerobic microbial life in anoxic (sulfidic) marine sediments.</title>
        <authorList>
            <person name="Bhattacharya S."/>
            <person name="Roy C."/>
            <person name="Mondal N."/>
            <person name="Sarkar J."/>
            <person name="Mandal S."/>
            <person name="Rameez M.J."/>
            <person name="Ghosh W."/>
        </authorList>
    </citation>
    <scope>NUCLEOTIDE SEQUENCE [LARGE SCALE GENOMIC DNA]</scope>
    <source>
        <strain evidence="4 5">SBBC</strain>
    </source>
</reference>
<dbReference type="SUPFAM" id="SSF51735">
    <property type="entry name" value="NAD(P)-binding Rossmann-fold domains"/>
    <property type="match status" value="1"/>
</dbReference>
<dbReference type="GO" id="GO:0048038">
    <property type="term" value="F:quinone binding"/>
    <property type="evidence" value="ECO:0007669"/>
    <property type="project" value="TreeGrafter"/>
</dbReference>
<dbReference type="Pfam" id="PF00106">
    <property type="entry name" value="adh_short"/>
    <property type="match status" value="1"/>
</dbReference>
<evidence type="ECO:0000313" key="5">
    <source>
        <dbReference type="Proteomes" id="UP000306340"/>
    </source>
</evidence>
<name>A0A4U0YZT2_9RHOB</name>
<keyword evidence="2" id="KW-0560">Oxidoreductase</keyword>
<dbReference type="PRINTS" id="PR00080">
    <property type="entry name" value="SDRFAMILY"/>
</dbReference>
<dbReference type="GO" id="GO:0016616">
    <property type="term" value="F:oxidoreductase activity, acting on the CH-OH group of donors, NAD or NADP as acceptor"/>
    <property type="evidence" value="ECO:0007669"/>
    <property type="project" value="TreeGrafter"/>
</dbReference>
<organism evidence="4 5">
    <name type="scientific">Cereibacter changlensis</name>
    <dbReference type="NCBI Taxonomy" id="402884"/>
    <lineage>
        <taxon>Bacteria</taxon>
        <taxon>Pseudomonadati</taxon>
        <taxon>Pseudomonadota</taxon>
        <taxon>Alphaproteobacteria</taxon>
        <taxon>Rhodobacterales</taxon>
        <taxon>Paracoccaceae</taxon>
        <taxon>Cereibacter</taxon>
    </lineage>
</organism>
<comment type="similarity">
    <text evidence="1 3">Belongs to the short-chain dehydrogenases/reductases (SDR) family.</text>
</comment>
<dbReference type="InterPro" id="IPR020904">
    <property type="entry name" value="Sc_DH/Rdtase_CS"/>
</dbReference>
<dbReference type="Proteomes" id="UP000306340">
    <property type="component" value="Unassembled WGS sequence"/>
</dbReference>
<dbReference type="Gene3D" id="3.40.50.720">
    <property type="entry name" value="NAD(P)-binding Rossmann-like Domain"/>
    <property type="match status" value="1"/>
</dbReference>